<accession>A0ACC2J4C2</accession>
<comment type="caution">
    <text evidence="1">The sequence shown here is derived from an EMBL/GenBank/DDBJ whole genome shotgun (WGS) entry which is preliminary data.</text>
</comment>
<evidence type="ECO:0000313" key="2">
    <source>
        <dbReference type="Proteomes" id="UP001153334"/>
    </source>
</evidence>
<gene>
    <name evidence="1" type="ORF">ONZ43_g1458</name>
</gene>
<organism evidence="1 2">
    <name type="scientific">Nemania bipapillata</name>
    <dbReference type="NCBI Taxonomy" id="110536"/>
    <lineage>
        <taxon>Eukaryota</taxon>
        <taxon>Fungi</taxon>
        <taxon>Dikarya</taxon>
        <taxon>Ascomycota</taxon>
        <taxon>Pezizomycotina</taxon>
        <taxon>Sordariomycetes</taxon>
        <taxon>Xylariomycetidae</taxon>
        <taxon>Xylariales</taxon>
        <taxon>Xylariaceae</taxon>
        <taxon>Nemania</taxon>
    </lineage>
</organism>
<name>A0ACC2J4C2_9PEZI</name>
<sequence>MAPQDALIVREYAQPDHAVVPYTGEDLSRPNFGPLNPFKDQANALKRKNILTGSAEETFISEHTFRSKHRALEGKGGPEREFRSGADIKEEAAKIRAGRQKKGDATIADGDGAYVGPWASYKKPEWEEVDQDVELASDEEVEYVYEDEDGDDVVESGTVVSAPAAALAKRKEIEEMGDETTIFHGSEQFDYQGRTYMHVPQDLDVDLKKEIGSITNYIPKNLYIAEPHLYPITRAALHPSQKYLACQSSDNQVLVYGATDKFRQNRKKSFRGHNNAGTAIDLSFSPDGQFLASGDSAGFVAFWDWKTCKMYHKLKAGDQAITCVQWHPQETSKVVAAGLDGVIRYWD</sequence>
<dbReference type="Proteomes" id="UP001153334">
    <property type="component" value="Unassembled WGS sequence"/>
</dbReference>
<keyword evidence="2" id="KW-1185">Reference proteome</keyword>
<evidence type="ECO:0000313" key="1">
    <source>
        <dbReference type="EMBL" id="KAJ8122315.1"/>
    </source>
</evidence>
<dbReference type="EMBL" id="JAPESX010000253">
    <property type="protein sequence ID" value="KAJ8122315.1"/>
    <property type="molecule type" value="Genomic_DNA"/>
</dbReference>
<reference evidence="1" key="1">
    <citation type="submission" date="2022-11" db="EMBL/GenBank/DDBJ databases">
        <title>Genome Sequence of Nemania bipapillata.</title>
        <authorList>
            <person name="Buettner E."/>
        </authorList>
    </citation>
    <scope>NUCLEOTIDE SEQUENCE</scope>
    <source>
        <strain evidence="1">CP14</strain>
    </source>
</reference>
<protein>
    <submittedName>
        <fullName evidence="1">Uncharacterized protein</fullName>
    </submittedName>
</protein>
<proteinExistence type="predicted"/>